<accession>A0AAF0YDQ4</accession>
<dbReference type="GeneID" id="87809644"/>
<dbReference type="EMBL" id="CP086717">
    <property type="protein sequence ID" value="WOO82941.1"/>
    <property type="molecule type" value="Genomic_DNA"/>
</dbReference>
<sequence>MHLPTPPTATIPLPLAPATTRSFVVLAEGQLDLQWTADARAQGVYSALRVVPGASNGGNSGEAARTRYIATFTWADTTELDAILTALNASRLSSICFLYDPYPNDELYARILALIDIPALKHLWLGARPTVDTLPHELAFLSSPRAAGLGFFSLDFEPHSQGDVDAIAHTLATTEEDMGALAEGSCAPQQGGHKRRRLVGVLEENGERKERKKAKAKVKVKVKEKEKAKNQQCTTTTTPARSPSSTSPASYYTP</sequence>
<keyword evidence="3" id="KW-1185">Reference proteome</keyword>
<gene>
    <name evidence="2" type="ORF">LOC62_04G006421</name>
</gene>
<name>A0AAF0YDQ4_9TREE</name>
<evidence type="ECO:0000313" key="2">
    <source>
        <dbReference type="EMBL" id="WOO82941.1"/>
    </source>
</evidence>
<evidence type="ECO:0000256" key="1">
    <source>
        <dbReference type="SAM" id="MobiDB-lite"/>
    </source>
</evidence>
<dbReference type="RefSeq" id="XP_062628973.1">
    <property type="nucleotide sequence ID" value="XM_062772989.1"/>
</dbReference>
<feature type="compositionally biased region" description="Low complexity" evidence="1">
    <location>
        <begin position="234"/>
        <end position="254"/>
    </location>
</feature>
<feature type="region of interest" description="Disordered" evidence="1">
    <location>
        <begin position="203"/>
        <end position="254"/>
    </location>
</feature>
<proteinExistence type="predicted"/>
<protein>
    <submittedName>
        <fullName evidence="2">Uncharacterized protein</fullName>
    </submittedName>
</protein>
<reference evidence="2" key="1">
    <citation type="submission" date="2023-10" db="EMBL/GenBank/DDBJ databases">
        <authorList>
            <person name="Noh H."/>
        </authorList>
    </citation>
    <scope>NUCLEOTIDE SEQUENCE</scope>
    <source>
        <strain evidence="2">DUCC4014</strain>
    </source>
</reference>
<dbReference type="Proteomes" id="UP000827549">
    <property type="component" value="Chromosome 4"/>
</dbReference>
<organism evidence="2 3">
    <name type="scientific">Vanrija pseudolonga</name>
    <dbReference type="NCBI Taxonomy" id="143232"/>
    <lineage>
        <taxon>Eukaryota</taxon>
        <taxon>Fungi</taxon>
        <taxon>Dikarya</taxon>
        <taxon>Basidiomycota</taxon>
        <taxon>Agaricomycotina</taxon>
        <taxon>Tremellomycetes</taxon>
        <taxon>Trichosporonales</taxon>
        <taxon>Trichosporonaceae</taxon>
        <taxon>Vanrija</taxon>
    </lineage>
</organism>
<dbReference type="AlphaFoldDB" id="A0AAF0YDQ4"/>
<evidence type="ECO:0000313" key="3">
    <source>
        <dbReference type="Proteomes" id="UP000827549"/>
    </source>
</evidence>
<feature type="compositionally biased region" description="Basic residues" evidence="1">
    <location>
        <begin position="210"/>
        <end position="220"/>
    </location>
</feature>